<gene>
    <name evidence="1" type="primary">ARG3</name>
    <name evidence="1" type="ORF">EV182_004112</name>
</gene>
<evidence type="ECO:0000313" key="1">
    <source>
        <dbReference type="EMBL" id="KAJ1678405.1"/>
    </source>
</evidence>
<protein>
    <submittedName>
        <fullName evidence="1">Ornithine carbamoyltransferase</fullName>
        <ecNumber evidence="1">2.1.3.3</ecNumber>
    </submittedName>
</protein>
<accession>A0ACC1HQW2</accession>
<dbReference type="EC" id="2.1.3.3" evidence="1"/>
<reference evidence="1" key="1">
    <citation type="submission" date="2022-06" db="EMBL/GenBank/DDBJ databases">
        <title>Phylogenomic reconstructions and comparative analyses of Kickxellomycotina fungi.</title>
        <authorList>
            <person name="Reynolds N.K."/>
            <person name="Stajich J.E."/>
            <person name="Barry K."/>
            <person name="Grigoriev I.V."/>
            <person name="Crous P."/>
            <person name="Smith M.E."/>
        </authorList>
    </citation>
    <scope>NUCLEOTIDE SEQUENCE</scope>
    <source>
        <strain evidence="1">RSA 2271</strain>
    </source>
</reference>
<dbReference type="EMBL" id="JAMZIH010001197">
    <property type="protein sequence ID" value="KAJ1678405.1"/>
    <property type="molecule type" value="Genomic_DNA"/>
</dbReference>
<keyword evidence="2" id="KW-1185">Reference proteome</keyword>
<keyword evidence="1" id="KW-0808">Transferase</keyword>
<sequence>MTATNNLLVKSKHMLTLADYSAEEIIYLVEQALKHKHACKIEGKSYADGLPLQGKVVAIMFSKRSTRTRVATETAVSYLGGHSMFLGAQDIQLGVNESLRDTSVIISSMVDCIMARVGDHSEIEELAKYSTVPVINALSEDYHPTQIVADIMAIYETFAKEGQSVAEAIKGLNVAWVGDTNNVLYDMLAAFPKCGINLAVATPAAYPVPDKFLQPALEDAKRTGATVTVGTDPVAAINGAHIVVTDTWISMGHEAEAEQRLRDFAGYQISFELIAKAQPNDNWRFMHCLPRKQEEVTDEVFYSDRSIVFQEAENRKWTTIAILKHL</sequence>
<feature type="non-terminal residue" evidence="1">
    <location>
        <position position="326"/>
    </location>
</feature>
<dbReference type="Proteomes" id="UP001145114">
    <property type="component" value="Unassembled WGS sequence"/>
</dbReference>
<proteinExistence type="predicted"/>
<organism evidence="1 2">
    <name type="scientific">Spiromyces aspiralis</name>
    <dbReference type="NCBI Taxonomy" id="68401"/>
    <lineage>
        <taxon>Eukaryota</taxon>
        <taxon>Fungi</taxon>
        <taxon>Fungi incertae sedis</taxon>
        <taxon>Zoopagomycota</taxon>
        <taxon>Kickxellomycotina</taxon>
        <taxon>Kickxellomycetes</taxon>
        <taxon>Kickxellales</taxon>
        <taxon>Kickxellaceae</taxon>
        <taxon>Spiromyces</taxon>
    </lineage>
</organism>
<comment type="caution">
    <text evidence="1">The sequence shown here is derived from an EMBL/GenBank/DDBJ whole genome shotgun (WGS) entry which is preliminary data.</text>
</comment>
<name>A0ACC1HQW2_9FUNG</name>
<evidence type="ECO:0000313" key="2">
    <source>
        <dbReference type="Proteomes" id="UP001145114"/>
    </source>
</evidence>